<organism evidence="2 3">
    <name type="scientific">Georgenia halophila</name>
    <dbReference type="NCBI Taxonomy" id="620889"/>
    <lineage>
        <taxon>Bacteria</taxon>
        <taxon>Bacillati</taxon>
        <taxon>Actinomycetota</taxon>
        <taxon>Actinomycetes</taxon>
        <taxon>Micrococcales</taxon>
        <taxon>Bogoriellaceae</taxon>
        <taxon>Georgenia</taxon>
    </lineage>
</organism>
<proteinExistence type="predicted"/>
<keyword evidence="3" id="KW-1185">Reference proteome</keyword>
<dbReference type="Proteomes" id="UP001500622">
    <property type="component" value="Unassembled WGS sequence"/>
</dbReference>
<sequence length="461" mass="50546">MHNALLTRRRLLSAMGLSAGAAALAACTTPTTSAGAGSGGGSSNLRSDMSQAALPEIPSQYQGRTNILFWAPWTGGLFDAASELFSMFNDSQDEIFAGIESVGGYEDLNTQFTAALQAKAVPDMVCFPEMQWLQFYFADALTPLDSYFDDSFNTDIYIPNFVGEGLAGDQTFVVPFARSTPLFYYNKTMFSELGLPVDTQYTWSQLREWGAEFASLTNAGQPVRTFAYGQNDIWYTNAWLWAFDGRWSDGLEVMPTEDRVRELMSFAKEWVHVDGNAYQAQSSHTDFQNGVVAAVHGSTASMRGLTDAVDFELGAAFMPGEVNQPPKVPTGGSGFSLVRTESQERQDATAELLKFLATPEMSGWWHINSGYVPIVQAAIEEPEVRELHSSDPNFTVAVEQLENAQTVDPVHWFQAGTTETSAAFASITGDDADVDEVISSLRAEHEAVIEDNREDLEQYGI</sequence>
<dbReference type="InterPro" id="IPR006059">
    <property type="entry name" value="SBP"/>
</dbReference>
<dbReference type="EMBL" id="BAABGN010000011">
    <property type="protein sequence ID" value="GAA4427198.1"/>
    <property type="molecule type" value="Genomic_DNA"/>
</dbReference>
<comment type="caution">
    <text evidence="2">The sequence shown here is derived from an EMBL/GenBank/DDBJ whole genome shotgun (WGS) entry which is preliminary data.</text>
</comment>
<name>A0ABP8LF35_9MICO</name>
<dbReference type="Pfam" id="PF13416">
    <property type="entry name" value="SBP_bac_8"/>
    <property type="match status" value="1"/>
</dbReference>
<accession>A0ABP8LF35</accession>
<dbReference type="SUPFAM" id="SSF53850">
    <property type="entry name" value="Periplasmic binding protein-like II"/>
    <property type="match status" value="1"/>
</dbReference>
<reference evidence="3" key="1">
    <citation type="journal article" date="2019" name="Int. J. Syst. Evol. Microbiol.">
        <title>The Global Catalogue of Microorganisms (GCM) 10K type strain sequencing project: providing services to taxonomists for standard genome sequencing and annotation.</title>
        <authorList>
            <consortium name="The Broad Institute Genomics Platform"/>
            <consortium name="The Broad Institute Genome Sequencing Center for Infectious Disease"/>
            <person name="Wu L."/>
            <person name="Ma J."/>
        </authorList>
    </citation>
    <scope>NUCLEOTIDE SEQUENCE [LARGE SCALE GENOMIC DNA]</scope>
    <source>
        <strain evidence="3">JCM 17810</strain>
    </source>
</reference>
<feature type="signal peptide" evidence="1">
    <location>
        <begin position="1"/>
        <end position="25"/>
    </location>
</feature>
<gene>
    <name evidence="2" type="ORF">GCM10023169_26860</name>
</gene>
<dbReference type="PANTHER" id="PTHR43649:SF30">
    <property type="entry name" value="ABC TRANSPORTER SUBSTRATE-BINDING PROTEIN"/>
    <property type="match status" value="1"/>
</dbReference>
<keyword evidence="1" id="KW-0732">Signal</keyword>
<dbReference type="PROSITE" id="PS51318">
    <property type="entry name" value="TAT"/>
    <property type="match status" value="1"/>
</dbReference>
<evidence type="ECO:0000313" key="2">
    <source>
        <dbReference type="EMBL" id="GAA4427198.1"/>
    </source>
</evidence>
<dbReference type="Gene3D" id="3.40.190.10">
    <property type="entry name" value="Periplasmic binding protein-like II"/>
    <property type="match status" value="1"/>
</dbReference>
<evidence type="ECO:0000256" key="1">
    <source>
        <dbReference type="SAM" id="SignalP"/>
    </source>
</evidence>
<feature type="chain" id="PRO_5046100994" evidence="1">
    <location>
        <begin position="26"/>
        <end position="461"/>
    </location>
</feature>
<dbReference type="InterPro" id="IPR050490">
    <property type="entry name" value="Bact_solute-bd_prot1"/>
</dbReference>
<protein>
    <submittedName>
        <fullName evidence="2">ABC transporter substrate-binding protein</fullName>
    </submittedName>
</protein>
<dbReference type="InterPro" id="IPR006311">
    <property type="entry name" value="TAT_signal"/>
</dbReference>
<dbReference type="RefSeq" id="WP_345216766.1">
    <property type="nucleotide sequence ID" value="NZ_BAABGN010000011.1"/>
</dbReference>
<evidence type="ECO:0000313" key="3">
    <source>
        <dbReference type="Proteomes" id="UP001500622"/>
    </source>
</evidence>
<dbReference type="PANTHER" id="PTHR43649">
    <property type="entry name" value="ARABINOSE-BINDING PROTEIN-RELATED"/>
    <property type="match status" value="1"/>
</dbReference>